<reference evidence="12 13" key="2">
    <citation type="submission" date="2015-05" db="EMBL/GenBank/DDBJ databases">
        <title>Distinctive expansion of gene families associated with plant cell wall degradation and secondary metabolism in the genomes of grapevine trunk pathogens.</title>
        <authorList>
            <person name="Lawrence D.P."/>
            <person name="Travadon R."/>
            <person name="Rolshausen P.E."/>
            <person name="Baumgartner K."/>
        </authorList>
    </citation>
    <scope>NUCLEOTIDE SEQUENCE [LARGE SCALE GENOMIC DNA]</scope>
    <source>
        <strain evidence="12">DS831</strain>
    </source>
</reference>
<dbReference type="PANTHER" id="PTHR12804:SF0">
    <property type="entry name" value="SIGNAL PEPTIDASE COMPLEX SUBUNIT 3"/>
    <property type="match status" value="1"/>
</dbReference>
<dbReference type="AlphaFoldDB" id="A0A0G2E5I8"/>
<organism evidence="12 13">
    <name type="scientific">Diplodia seriata</name>
    <dbReference type="NCBI Taxonomy" id="420778"/>
    <lineage>
        <taxon>Eukaryota</taxon>
        <taxon>Fungi</taxon>
        <taxon>Dikarya</taxon>
        <taxon>Ascomycota</taxon>
        <taxon>Pezizomycotina</taxon>
        <taxon>Dothideomycetes</taxon>
        <taxon>Dothideomycetes incertae sedis</taxon>
        <taxon>Botryosphaeriales</taxon>
        <taxon>Botryosphaeriaceae</taxon>
        <taxon>Diplodia</taxon>
    </lineage>
</organism>
<reference evidence="12 13" key="1">
    <citation type="submission" date="2015-03" db="EMBL/GenBank/DDBJ databases">
        <authorList>
            <person name="Morales-Cruz A."/>
            <person name="Amrine K.C."/>
            <person name="Cantu D."/>
        </authorList>
    </citation>
    <scope>NUCLEOTIDE SEQUENCE [LARGE SCALE GENOMIC DNA]</scope>
    <source>
        <strain evidence="12">DS831</strain>
    </source>
</reference>
<keyword evidence="6 11" id="KW-1133">Transmembrane helix</keyword>
<feature type="transmembrane region" description="Helical" evidence="11">
    <location>
        <begin position="12"/>
        <end position="33"/>
    </location>
</feature>
<evidence type="ECO:0000256" key="2">
    <source>
        <dbReference type="ARBA" id="ARBA00009289"/>
    </source>
</evidence>
<dbReference type="Proteomes" id="UP000034182">
    <property type="component" value="Unassembled WGS sequence"/>
</dbReference>
<comment type="subcellular location">
    <subcellularLocation>
        <location evidence="1">Endoplasmic reticulum membrane</location>
        <topology evidence="1">Single-pass type II membrane protein</topology>
    </subcellularLocation>
</comment>
<comment type="caution">
    <text evidence="12">The sequence shown here is derived from an EMBL/GenBank/DDBJ whole genome shotgun (WGS) entry which is preliminary data.</text>
</comment>
<evidence type="ECO:0000256" key="4">
    <source>
        <dbReference type="ARBA" id="ARBA00022824"/>
    </source>
</evidence>
<dbReference type="Pfam" id="PF04573">
    <property type="entry name" value="SPC22"/>
    <property type="match status" value="2"/>
</dbReference>
<keyword evidence="3 11" id="KW-0812">Transmembrane</keyword>
<sequence>MHSTLVRAQNVFGYFTTVAVFVAAVIALSVFVAPQTPSGSLTLQNVQVVRGRPHYYSDKREEYAHIRFDLDADLTSLFNWNTKQVFAYITATYPSTDPSEPPSQAIIWDSILASPSAPWHENHYIHPKPKAKRTKSKAGDVSPYPPGEFHLKTQRPKYQITDITGKLANRTDVQLELGWNIQPWVGLLTWADWPPVAKYGGAWKEMAGGKSEQFQFPALKAKKEADTATEKGKEKNKEGVYW</sequence>
<evidence type="ECO:0000256" key="8">
    <source>
        <dbReference type="ARBA" id="ARBA00045670"/>
    </source>
</evidence>
<evidence type="ECO:0000313" key="12">
    <source>
        <dbReference type="EMBL" id="KKY17954.1"/>
    </source>
</evidence>
<evidence type="ECO:0000256" key="9">
    <source>
        <dbReference type="PIRNR" id="PIRNR016089"/>
    </source>
</evidence>
<feature type="region of interest" description="Disordered" evidence="10">
    <location>
        <begin position="222"/>
        <end position="242"/>
    </location>
</feature>
<feature type="region of interest" description="Disordered" evidence="10">
    <location>
        <begin position="128"/>
        <end position="148"/>
    </location>
</feature>
<evidence type="ECO:0000256" key="6">
    <source>
        <dbReference type="ARBA" id="ARBA00022989"/>
    </source>
</evidence>
<proteinExistence type="inferred from homology"/>
<dbReference type="PIRSF" id="PIRSF016089">
    <property type="entry name" value="SPC22"/>
    <property type="match status" value="1"/>
</dbReference>
<evidence type="ECO:0000313" key="13">
    <source>
        <dbReference type="Proteomes" id="UP000034182"/>
    </source>
</evidence>
<gene>
    <name evidence="12" type="ORF">UCDDS831_g06155</name>
</gene>
<evidence type="ECO:0000256" key="5">
    <source>
        <dbReference type="ARBA" id="ARBA00022968"/>
    </source>
</evidence>
<evidence type="ECO:0000256" key="7">
    <source>
        <dbReference type="ARBA" id="ARBA00023136"/>
    </source>
</evidence>
<dbReference type="GO" id="GO:0005787">
    <property type="term" value="C:signal peptidase complex"/>
    <property type="evidence" value="ECO:0007669"/>
    <property type="project" value="UniProtKB-UniRule"/>
</dbReference>
<evidence type="ECO:0000256" key="11">
    <source>
        <dbReference type="SAM" id="Phobius"/>
    </source>
</evidence>
<keyword evidence="4 9" id="KW-0256">Endoplasmic reticulum</keyword>
<evidence type="ECO:0000256" key="3">
    <source>
        <dbReference type="ARBA" id="ARBA00022692"/>
    </source>
</evidence>
<dbReference type="GO" id="GO:0006465">
    <property type="term" value="P:signal peptide processing"/>
    <property type="evidence" value="ECO:0007669"/>
    <property type="project" value="UniProtKB-UniRule"/>
</dbReference>
<evidence type="ECO:0000256" key="10">
    <source>
        <dbReference type="SAM" id="MobiDB-lite"/>
    </source>
</evidence>
<comment type="similarity">
    <text evidence="2 9">Belongs to the SPCS3 family.</text>
</comment>
<comment type="function">
    <text evidence="8">Essential component of the signal peptidase complex (SPC) which catalyzes the cleavage of N-terminal signal sequences from nascent proteins as they are translocated into the lumen of the endoplasmic reticulum. Essential for the SPC catalytic activity, possibly by stabilizing and positioning the active center of the complex close to the lumenal surface. Essential for viability.</text>
</comment>
<keyword evidence="5" id="KW-0735">Signal-anchor</keyword>
<protein>
    <recommendedName>
        <fullName evidence="9">Signal peptidase subunit 3</fullName>
    </recommendedName>
</protein>
<dbReference type="PANTHER" id="PTHR12804">
    <property type="entry name" value="MICROSOMAL SIGNAL PEPTIDASE 23 KD SUBUNIT SPC22/23"/>
    <property type="match status" value="1"/>
</dbReference>
<accession>A0A0G2E5I8</accession>
<evidence type="ECO:0000256" key="1">
    <source>
        <dbReference type="ARBA" id="ARBA00004648"/>
    </source>
</evidence>
<name>A0A0G2E5I8_9PEZI</name>
<dbReference type="InterPro" id="IPR007653">
    <property type="entry name" value="SPC3"/>
</dbReference>
<dbReference type="EMBL" id="LAQI01000141">
    <property type="protein sequence ID" value="KKY17954.1"/>
    <property type="molecule type" value="Genomic_DNA"/>
</dbReference>
<keyword evidence="7 9" id="KW-0472">Membrane</keyword>
<dbReference type="GO" id="GO:0045047">
    <property type="term" value="P:protein targeting to ER"/>
    <property type="evidence" value="ECO:0007669"/>
    <property type="project" value="TreeGrafter"/>
</dbReference>